<protein>
    <submittedName>
        <fullName evidence="2">Uncharacterized protein</fullName>
    </submittedName>
</protein>
<keyword evidence="3" id="KW-1185">Reference proteome</keyword>
<sequence>MGLFDNFDGNFRDIKENLSYLSQKLVDESKEIKKIAKLKYEILNEERKLKDLYANLGKYFYDDYRGVNTEIDLDEIFQEIERTNSRLSSLKMNLQVSDSSDDSGLYVEKFNKVSKNNKDDFSDTGLFITNEDKAETDESYKILTIEEDEDEF</sequence>
<comment type="caution">
    <text evidence="2">The sequence shown here is derived from an EMBL/GenBank/DDBJ whole genome shotgun (WGS) entry which is preliminary data.</text>
</comment>
<evidence type="ECO:0000313" key="2">
    <source>
        <dbReference type="EMBL" id="MET3617694.1"/>
    </source>
</evidence>
<dbReference type="Proteomes" id="UP001549162">
    <property type="component" value="Unassembled WGS sequence"/>
</dbReference>
<organism evidence="2 3">
    <name type="scientific">Peptoniphilus olsenii</name>
    <dbReference type="NCBI Taxonomy" id="411570"/>
    <lineage>
        <taxon>Bacteria</taxon>
        <taxon>Bacillati</taxon>
        <taxon>Bacillota</taxon>
        <taxon>Tissierellia</taxon>
        <taxon>Tissierellales</taxon>
        <taxon>Peptoniphilaceae</taxon>
        <taxon>Peptoniphilus</taxon>
    </lineage>
</organism>
<keyword evidence="1" id="KW-0175">Coiled coil</keyword>
<name>A0ABV2JD37_9FIRM</name>
<accession>A0ABV2JD37</accession>
<dbReference type="EMBL" id="JBEPMA010000007">
    <property type="protein sequence ID" value="MET3617694.1"/>
    <property type="molecule type" value="Genomic_DNA"/>
</dbReference>
<evidence type="ECO:0000256" key="1">
    <source>
        <dbReference type="SAM" id="Coils"/>
    </source>
</evidence>
<gene>
    <name evidence="2" type="ORF">ABID14_001328</name>
</gene>
<dbReference type="RefSeq" id="WP_354368379.1">
    <property type="nucleotide sequence ID" value="NZ_JBEPMA010000007.1"/>
</dbReference>
<feature type="coiled-coil region" evidence="1">
    <location>
        <begin position="26"/>
        <end position="93"/>
    </location>
</feature>
<reference evidence="2 3" key="1">
    <citation type="submission" date="2024-06" db="EMBL/GenBank/DDBJ databases">
        <title>Genomic Encyclopedia of Type Strains, Phase IV (KMG-IV): sequencing the most valuable type-strain genomes for metagenomic binning, comparative biology and taxonomic classification.</title>
        <authorList>
            <person name="Goeker M."/>
        </authorList>
    </citation>
    <scope>NUCLEOTIDE SEQUENCE [LARGE SCALE GENOMIC DNA]</scope>
    <source>
        <strain evidence="2 3">DSM 21460</strain>
    </source>
</reference>
<evidence type="ECO:0000313" key="3">
    <source>
        <dbReference type="Proteomes" id="UP001549162"/>
    </source>
</evidence>
<proteinExistence type="predicted"/>